<feature type="domain" description="Bulb-type lectin" evidence="15">
    <location>
        <begin position="34"/>
        <end position="153"/>
    </location>
</feature>
<dbReference type="PANTHER" id="PTHR27002:SF1075">
    <property type="entry name" value="RECEPTOR-LIKE SERINE_THREONINE-PROTEIN KINASE"/>
    <property type="match status" value="1"/>
</dbReference>
<dbReference type="GO" id="GO:0005524">
    <property type="term" value="F:ATP binding"/>
    <property type="evidence" value="ECO:0007669"/>
    <property type="project" value="UniProtKB-KW"/>
</dbReference>
<dbReference type="Gene3D" id="3.30.200.20">
    <property type="entry name" value="Phosphorylase Kinase, domain 1"/>
    <property type="match status" value="1"/>
</dbReference>
<evidence type="ECO:0000256" key="2">
    <source>
        <dbReference type="ARBA" id="ARBA00022475"/>
    </source>
</evidence>
<keyword evidence="18" id="KW-1185">Reference proteome</keyword>
<dbReference type="Pfam" id="PF01453">
    <property type="entry name" value="B_lectin"/>
    <property type="match status" value="1"/>
</dbReference>
<evidence type="ECO:0000256" key="4">
    <source>
        <dbReference type="ARBA" id="ARBA00022679"/>
    </source>
</evidence>
<dbReference type="PROSITE" id="PS00108">
    <property type="entry name" value="PROTEIN_KINASE_ST"/>
    <property type="match status" value="1"/>
</dbReference>
<evidence type="ECO:0000256" key="1">
    <source>
        <dbReference type="ARBA" id="ARBA00004251"/>
    </source>
</evidence>
<dbReference type="PROSITE" id="PS50948">
    <property type="entry name" value="PAN"/>
    <property type="match status" value="1"/>
</dbReference>
<dbReference type="Proteomes" id="UP000009183">
    <property type="component" value="Chromosome 19"/>
</dbReference>
<dbReference type="ExpressionAtlas" id="F6H294">
    <property type="expression patterns" value="baseline and differential"/>
</dbReference>
<evidence type="ECO:0000259" key="16">
    <source>
        <dbReference type="PROSITE" id="PS50948"/>
    </source>
</evidence>
<dbReference type="PANTHER" id="PTHR27002">
    <property type="entry name" value="RECEPTOR-LIKE SERINE/THREONINE-PROTEIN KINASE SD1-8"/>
    <property type="match status" value="1"/>
</dbReference>
<keyword evidence="12" id="KW-0472">Membrane</keyword>
<dbReference type="GO" id="GO:0004674">
    <property type="term" value="F:protein serine/threonine kinase activity"/>
    <property type="evidence" value="ECO:0000318"/>
    <property type="project" value="GO_Central"/>
</dbReference>
<evidence type="ECO:0000256" key="12">
    <source>
        <dbReference type="SAM" id="Phobius"/>
    </source>
</evidence>
<evidence type="ECO:0000256" key="9">
    <source>
        <dbReference type="ARBA" id="ARBA00023157"/>
    </source>
</evidence>
<dbReference type="GO" id="GO:0007165">
    <property type="term" value="P:signal transduction"/>
    <property type="evidence" value="ECO:0000318"/>
    <property type="project" value="GO_Central"/>
</dbReference>
<keyword evidence="4 11" id="KW-0808">Transferase</keyword>
<dbReference type="InterPro" id="IPR011009">
    <property type="entry name" value="Kinase-like_dom_sf"/>
</dbReference>
<comment type="similarity">
    <text evidence="11">Belongs to the protein kinase superfamily. Ser/Thr protein kinase family.</text>
</comment>
<keyword evidence="3 11" id="KW-0723">Serine/threonine-protein kinase</keyword>
<organism evidence="17 18">
    <name type="scientific">Vitis vinifera</name>
    <name type="common">Grape</name>
    <dbReference type="NCBI Taxonomy" id="29760"/>
    <lineage>
        <taxon>Eukaryota</taxon>
        <taxon>Viridiplantae</taxon>
        <taxon>Streptophyta</taxon>
        <taxon>Embryophyta</taxon>
        <taxon>Tracheophyta</taxon>
        <taxon>Spermatophyta</taxon>
        <taxon>Magnoliopsida</taxon>
        <taxon>eudicotyledons</taxon>
        <taxon>Gunneridae</taxon>
        <taxon>Pentapetalae</taxon>
        <taxon>rosids</taxon>
        <taxon>Vitales</taxon>
        <taxon>Vitaceae</taxon>
        <taxon>Viteae</taxon>
        <taxon>Vitis</taxon>
    </lineage>
</organism>
<reference evidence="18" key="1">
    <citation type="journal article" date="2007" name="Nature">
        <title>The grapevine genome sequence suggests ancestral hexaploidization in major angiosperm phyla.</title>
        <authorList>
            <consortium name="The French-Italian Public Consortium for Grapevine Genome Characterization."/>
            <person name="Jaillon O."/>
            <person name="Aury J.-M."/>
            <person name="Noel B."/>
            <person name="Policriti A."/>
            <person name="Clepet C."/>
            <person name="Casagrande A."/>
            <person name="Choisne N."/>
            <person name="Aubourg S."/>
            <person name="Vitulo N."/>
            <person name="Jubin C."/>
            <person name="Vezzi A."/>
            <person name="Legeai F."/>
            <person name="Hugueney P."/>
            <person name="Dasilva C."/>
            <person name="Horner D."/>
            <person name="Mica E."/>
            <person name="Jublot D."/>
            <person name="Poulain J."/>
            <person name="Bruyere C."/>
            <person name="Billault A."/>
            <person name="Segurens B."/>
            <person name="Gouyvenoux M."/>
            <person name="Ugarte E."/>
            <person name="Cattonaro F."/>
            <person name="Anthouard V."/>
            <person name="Vico V."/>
            <person name="Del Fabbro C."/>
            <person name="Alaux M."/>
            <person name="Di Gaspero G."/>
            <person name="Dumas V."/>
            <person name="Felice N."/>
            <person name="Paillard S."/>
            <person name="Juman I."/>
            <person name="Moroldo M."/>
            <person name="Scalabrin S."/>
            <person name="Canaguier A."/>
            <person name="Le Clainche I."/>
            <person name="Malacrida G."/>
            <person name="Durand E."/>
            <person name="Pesole G."/>
            <person name="Laucou V."/>
            <person name="Chatelet P."/>
            <person name="Merdinoglu D."/>
            <person name="Delledonne M."/>
            <person name="Pezzotti M."/>
            <person name="Lecharny A."/>
            <person name="Scarpelli C."/>
            <person name="Artiguenave F."/>
            <person name="Pe M.E."/>
            <person name="Valle G."/>
            <person name="Morgante M."/>
            <person name="Caboche M."/>
            <person name="Adam-Blondon A.-F."/>
            <person name="Weissenbach J."/>
            <person name="Quetier F."/>
            <person name="Wincker P."/>
        </authorList>
    </citation>
    <scope>NUCLEOTIDE SEQUENCE [LARGE SCALE GENOMIC DNA]</scope>
    <source>
        <strain evidence="18">cv. Pinot noir / PN40024</strain>
    </source>
</reference>
<gene>
    <name evidence="17" type="ordered locus">VIT_19s0014g04080</name>
</gene>
<dbReference type="GO" id="GO:0006955">
    <property type="term" value="P:immune response"/>
    <property type="evidence" value="ECO:0000318"/>
    <property type="project" value="GO_Central"/>
</dbReference>
<dbReference type="SUPFAM" id="SSF57414">
    <property type="entry name" value="Hairpin loop containing domain-like"/>
    <property type="match status" value="1"/>
</dbReference>
<dbReference type="SUPFAM" id="SSF51110">
    <property type="entry name" value="alpha-D-mannose-specific plant lectins"/>
    <property type="match status" value="1"/>
</dbReference>
<dbReference type="GO" id="GO:0106310">
    <property type="term" value="F:protein serine kinase activity"/>
    <property type="evidence" value="ECO:0007669"/>
    <property type="project" value="RHEA"/>
</dbReference>
<dbReference type="InterPro" id="IPR000719">
    <property type="entry name" value="Prot_kinase_dom"/>
</dbReference>
<dbReference type="SMR" id="F6H294"/>
<name>F6H294_VITVI</name>
<sequence length="776" mass="87684">MGSMKFSTRRCSANYLVFLLISSGFHWQFADAFTDTILQGQSITTSQTIISAAGNFELGFFSPGNSTNYYVGIWYKKVSNQTIVWVANREYAFKNRSVVLTVRTDGNLEVWEGKISYRVTSISSNSKTSATLLDSGNLVLRNDNSSILWQSFDYPSDTFLPGMKLGYDKRAGKTWSLVSWKSSEDPSPGVFSLKYDPKGTGQIFILQGSTMYWASGTWDRDGQVFSLIREMRLNYMFNFSYSFSKEESYINYSIYDSSTISRLVLDVSGQIKQMAWLEASHQWHMFWFQPKTQCEVYAYCGPFGICNDSAVDGFCACLPGFEPASPNNWNSGDKSGGCVRKADLQCGNSTHANGERDQFHRVSNVRLPEYPLTLPTSGAMQCESDCLNNCSCSAYSYNVKECTVWGGDLLNLQQLSDDDSNGRDFYLKLAASELNGKGNKISSSKWKVWLIVTLAISLTSAFVIWGIWRKIRRKVTAQKIPTMNLVRQINFGEGKSQKGYEVAVKRLSKRSGQGWEELKNEAMLIAKLQHKNLVKLFGCCIEQDEKILIYEYMPNKSLDFFLFDSANHGILNWETRVHIIEGVAQGLLYLHQYSRLRIIHRDLKASNILLDKDLNPKISDFGMARIFGSNESKATNHIVGTYGYMSPEYALEGLFSTKSDVFSFGVLLLEILSGKKNTGFYQSDSLNLLGYAWDLWKDSRGQELMDPVLEEALPRHILLKYINIGLLCVQESADDRPTMSDVVSMLGNESLHLPSPKQPAFSNLRIYDGKLKFKLK</sequence>
<evidence type="ECO:0000313" key="17">
    <source>
        <dbReference type="EMBL" id="CCB46414.1"/>
    </source>
</evidence>
<dbReference type="PaxDb" id="29760-VIT_19s0014g04080.t01"/>
<keyword evidence="6 11" id="KW-0547">Nucleotide-binding</keyword>
<feature type="domain" description="Protein kinase" evidence="14">
    <location>
        <begin position="480"/>
        <end position="751"/>
    </location>
</feature>
<accession>F6H294</accession>
<dbReference type="GO" id="GO:0005886">
    <property type="term" value="C:plasma membrane"/>
    <property type="evidence" value="ECO:0000318"/>
    <property type="project" value="GO_Central"/>
</dbReference>
<dbReference type="FunFam" id="1.10.510.10:FF:001019">
    <property type="entry name" value="G-type lectin S-receptor-like serine/threonine-protein kinase B120"/>
    <property type="match status" value="1"/>
</dbReference>
<dbReference type="CDD" id="cd00028">
    <property type="entry name" value="B_lectin"/>
    <property type="match status" value="1"/>
</dbReference>
<dbReference type="Gene3D" id="1.10.510.10">
    <property type="entry name" value="Transferase(Phosphotransferase) domain 1"/>
    <property type="match status" value="1"/>
</dbReference>
<dbReference type="Gene3D" id="2.90.10.10">
    <property type="entry name" value="Bulb-type lectin domain"/>
    <property type="match status" value="1"/>
</dbReference>
<feature type="domain" description="Apple" evidence="16">
    <location>
        <begin position="346"/>
        <end position="430"/>
    </location>
</feature>
<dbReference type="PROSITE" id="PS50927">
    <property type="entry name" value="BULB_LECTIN"/>
    <property type="match status" value="1"/>
</dbReference>
<dbReference type="InterPro" id="IPR000858">
    <property type="entry name" value="S_locus_glycoprot_dom"/>
</dbReference>
<evidence type="ECO:0000256" key="8">
    <source>
        <dbReference type="ARBA" id="ARBA00022840"/>
    </source>
</evidence>
<evidence type="ECO:0000256" key="11">
    <source>
        <dbReference type="PIRNR" id="PIRNR000641"/>
    </source>
</evidence>
<dbReference type="FunFam" id="2.90.10.10:FF:000005">
    <property type="entry name" value="G-type lectin S-receptor-like serine/threonine-protein kinase"/>
    <property type="match status" value="1"/>
</dbReference>
<dbReference type="InterPro" id="IPR008271">
    <property type="entry name" value="Ser/Thr_kinase_AS"/>
</dbReference>
<dbReference type="EMBL" id="FN595229">
    <property type="protein sequence ID" value="CCB46414.1"/>
    <property type="molecule type" value="Genomic_DNA"/>
</dbReference>
<comment type="subcellular location">
    <subcellularLocation>
        <location evidence="1">Cell membrane</location>
        <topology evidence="1">Single-pass type I membrane protein</topology>
    </subcellularLocation>
</comment>
<dbReference type="FunFam" id="3.30.200.20:FF:001213">
    <property type="entry name" value="Os04g0616200 protein"/>
    <property type="match status" value="1"/>
</dbReference>
<protein>
    <recommendedName>
        <fullName evidence="11">Receptor-like serine/threonine-protein kinase</fullName>
        <ecNumber evidence="11">2.7.11.1</ecNumber>
    </recommendedName>
</protein>
<dbReference type="Pfam" id="PF00954">
    <property type="entry name" value="S_locus_glycop"/>
    <property type="match status" value="1"/>
</dbReference>
<dbReference type="InterPro" id="IPR001480">
    <property type="entry name" value="Bulb-type_lectin_dom"/>
</dbReference>
<dbReference type="HOGENOM" id="CLU_000288_116_5_1"/>
<dbReference type="InterPro" id="IPR024171">
    <property type="entry name" value="SRK-like_kinase"/>
</dbReference>
<keyword evidence="7 11" id="KW-0418">Kinase</keyword>
<feature type="transmembrane region" description="Helical" evidence="12">
    <location>
        <begin position="448"/>
        <end position="468"/>
    </location>
</feature>
<dbReference type="AlphaFoldDB" id="F6H294"/>
<evidence type="ECO:0000256" key="3">
    <source>
        <dbReference type="ARBA" id="ARBA00022527"/>
    </source>
</evidence>
<evidence type="ECO:0000256" key="6">
    <source>
        <dbReference type="ARBA" id="ARBA00022741"/>
    </source>
</evidence>
<keyword evidence="10" id="KW-0325">Glycoprotein</keyword>
<evidence type="ECO:0000256" key="10">
    <source>
        <dbReference type="ARBA" id="ARBA00023180"/>
    </source>
</evidence>
<keyword evidence="5 13" id="KW-0732">Signal</keyword>
<dbReference type="SUPFAM" id="SSF56112">
    <property type="entry name" value="Protein kinase-like (PK-like)"/>
    <property type="match status" value="1"/>
</dbReference>
<dbReference type="PIRSF" id="PIRSF000641">
    <property type="entry name" value="SRK"/>
    <property type="match status" value="1"/>
</dbReference>
<comment type="catalytic activity">
    <reaction evidence="11">
        <text>L-seryl-[protein] + ATP = O-phospho-L-seryl-[protein] + ADP + H(+)</text>
        <dbReference type="Rhea" id="RHEA:17989"/>
        <dbReference type="Rhea" id="RHEA-COMP:9863"/>
        <dbReference type="Rhea" id="RHEA-COMP:11604"/>
        <dbReference type="ChEBI" id="CHEBI:15378"/>
        <dbReference type="ChEBI" id="CHEBI:29999"/>
        <dbReference type="ChEBI" id="CHEBI:30616"/>
        <dbReference type="ChEBI" id="CHEBI:83421"/>
        <dbReference type="ChEBI" id="CHEBI:456216"/>
        <dbReference type="EC" id="2.7.11.1"/>
    </reaction>
</comment>
<evidence type="ECO:0000256" key="7">
    <source>
        <dbReference type="ARBA" id="ARBA00022777"/>
    </source>
</evidence>
<dbReference type="Pfam" id="PF08276">
    <property type="entry name" value="PAN_2"/>
    <property type="match status" value="1"/>
</dbReference>
<dbReference type="InterPro" id="IPR036426">
    <property type="entry name" value="Bulb-type_lectin_dom_sf"/>
</dbReference>
<proteinExistence type="inferred from homology"/>
<dbReference type="SMART" id="SM00473">
    <property type="entry name" value="PAN_AP"/>
    <property type="match status" value="1"/>
</dbReference>
<comment type="catalytic activity">
    <reaction evidence="11">
        <text>L-threonyl-[protein] + ATP = O-phospho-L-threonyl-[protein] + ADP + H(+)</text>
        <dbReference type="Rhea" id="RHEA:46608"/>
        <dbReference type="Rhea" id="RHEA-COMP:11060"/>
        <dbReference type="Rhea" id="RHEA-COMP:11605"/>
        <dbReference type="ChEBI" id="CHEBI:15378"/>
        <dbReference type="ChEBI" id="CHEBI:30013"/>
        <dbReference type="ChEBI" id="CHEBI:30616"/>
        <dbReference type="ChEBI" id="CHEBI:61977"/>
        <dbReference type="ChEBI" id="CHEBI:456216"/>
        <dbReference type="EC" id="2.7.11.1"/>
    </reaction>
</comment>
<dbReference type="InterPro" id="IPR003609">
    <property type="entry name" value="Pan_app"/>
</dbReference>
<keyword evidence="2" id="KW-1003">Cell membrane</keyword>
<dbReference type="InterPro" id="IPR001245">
    <property type="entry name" value="Ser-Thr/Tyr_kinase_cat_dom"/>
</dbReference>
<dbReference type="PROSITE" id="PS50011">
    <property type="entry name" value="PROTEIN_KINASE_DOM"/>
    <property type="match status" value="1"/>
</dbReference>
<dbReference type="EC" id="2.7.11.1" evidence="11"/>
<dbReference type="SMART" id="SM00220">
    <property type="entry name" value="S_TKc"/>
    <property type="match status" value="1"/>
</dbReference>
<keyword evidence="12" id="KW-1133">Transmembrane helix</keyword>
<dbReference type="SMART" id="SM00108">
    <property type="entry name" value="B_lectin"/>
    <property type="match status" value="1"/>
</dbReference>
<evidence type="ECO:0000256" key="13">
    <source>
        <dbReference type="SAM" id="SignalP"/>
    </source>
</evidence>
<evidence type="ECO:0000256" key="5">
    <source>
        <dbReference type="ARBA" id="ARBA00022729"/>
    </source>
</evidence>
<dbReference type="Pfam" id="PF07714">
    <property type="entry name" value="PK_Tyr_Ser-Thr"/>
    <property type="match status" value="1"/>
</dbReference>
<keyword evidence="9" id="KW-1015">Disulfide bond</keyword>
<dbReference type="InParanoid" id="F6H294"/>
<feature type="chain" id="PRO_5003335300" description="Receptor-like serine/threonine-protein kinase" evidence="13">
    <location>
        <begin position="33"/>
        <end position="776"/>
    </location>
</feature>
<evidence type="ECO:0000313" key="18">
    <source>
        <dbReference type="Proteomes" id="UP000009183"/>
    </source>
</evidence>
<keyword evidence="8 11" id="KW-0067">ATP-binding</keyword>
<dbReference type="CDD" id="cd01098">
    <property type="entry name" value="PAN_AP_plant"/>
    <property type="match status" value="1"/>
</dbReference>
<dbReference type="FunFam" id="1.10.510.10:FF:001270">
    <property type="entry name" value="Uncharacterized protein"/>
    <property type="match status" value="1"/>
</dbReference>
<dbReference type="eggNOG" id="ENOG502RCRG">
    <property type="taxonomic scope" value="Eukaryota"/>
</dbReference>
<keyword evidence="12" id="KW-0812">Transmembrane</keyword>
<evidence type="ECO:0000259" key="15">
    <source>
        <dbReference type="PROSITE" id="PS50927"/>
    </source>
</evidence>
<evidence type="ECO:0000259" key="14">
    <source>
        <dbReference type="PROSITE" id="PS50011"/>
    </source>
</evidence>
<dbReference type="GO" id="GO:0048544">
    <property type="term" value="P:recognition of pollen"/>
    <property type="evidence" value="ECO:0007669"/>
    <property type="project" value="InterPro"/>
</dbReference>
<feature type="signal peptide" evidence="13">
    <location>
        <begin position="1"/>
        <end position="32"/>
    </location>
</feature>